<feature type="domain" description="Amino acid permease/ SLC12A" evidence="6">
    <location>
        <begin position="23"/>
        <end position="369"/>
    </location>
</feature>
<keyword evidence="8" id="KW-1185">Reference proteome</keyword>
<dbReference type="RefSeq" id="WP_379869175.1">
    <property type="nucleotide sequence ID" value="NZ_JBHTBH010000002.1"/>
</dbReference>
<dbReference type="Gene3D" id="1.20.1740.10">
    <property type="entry name" value="Amino acid/polyamine transporter I"/>
    <property type="match status" value="1"/>
</dbReference>
<evidence type="ECO:0000256" key="4">
    <source>
        <dbReference type="ARBA" id="ARBA00023136"/>
    </source>
</evidence>
<feature type="transmembrane region" description="Helical" evidence="5">
    <location>
        <begin position="399"/>
        <end position="416"/>
    </location>
</feature>
<keyword evidence="4 5" id="KW-0472">Membrane</keyword>
<evidence type="ECO:0000256" key="2">
    <source>
        <dbReference type="ARBA" id="ARBA00022692"/>
    </source>
</evidence>
<comment type="subcellular location">
    <subcellularLocation>
        <location evidence="1">Membrane</location>
        <topology evidence="1">Multi-pass membrane protein</topology>
    </subcellularLocation>
</comment>
<evidence type="ECO:0000313" key="8">
    <source>
        <dbReference type="Proteomes" id="UP001596540"/>
    </source>
</evidence>
<keyword evidence="3 5" id="KW-1133">Transmembrane helix</keyword>
<comment type="caution">
    <text evidence="7">The sequence shown here is derived from an EMBL/GenBank/DDBJ whole genome shotgun (WGS) entry which is preliminary data.</text>
</comment>
<feature type="transmembrane region" description="Helical" evidence="5">
    <location>
        <begin position="228"/>
        <end position="250"/>
    </location>
</feature>
<feature type="transmembrane region" description="Helical" evidence="5">
    <location>
        <begin position="23"/>
        <end position="44"/>
    </location>
</feature>
<feature type="transmembrane region" description="Helical" evidence="5">
    <location>
        <begin position="348"/>
        <end position="369"/>
    </location>
</feature>
<evidence type="ECO:0000259" key="6">
    <source>
        <dbReference type="Pfam" id="PF00324"/>
    </source>
</evidence>
<dbReference type="Pfam" id="PF00324">
    <property type="entry name" value="AA_permease"/>
    <property type="match status" value="1"/>
</dbReference>
<feature type="transmembrane region" description="Helical" evidence="5">
    <location>
        <begin position="277"/>
        <end position="302"/>
    </location>
</feature>
<dbReference type="PIRSF" id="PIRSF006060">
    <property type="entry name" value="AA_transporter"/>
    <property type="match status" value="1"/>
</dbReference>
<protein>
    <submittedName>
        <fullName evidence="7">APC family permease</fullName>
    </submittedName>
</protein>
<feature type="transmembrane region" description="Helical" evidence="5">
    <location>
        <begin position="323"/>
        <end position="342"/>
    </location>
</feature>
<dbReference type="Proteomes" id="UP001596540">
    <property type="component" value="Unassembled WGS sequence"/>
</dbReference>
<dbReference type="EMBL" id="JBHTBH010000002">
    <property type="protein sequence ID" value="MFC7327045.1"/>
    <property type="molecule type" value="Genomic_DNA"/>
</dbReference>
<evidence type="ECO:0000256" key="1">
    <source>
        <dbReference type="ARBA" id="ARBA00004141"/>
    </source>
</evidence>
<dbReference type="PANTHER" id="PTHR42770">
    <property type="entry name" value="AMINO ACID TRANSPORTER-RELATED"/>
    <property type="match status" value="1"/>
</dbReference>
<sequence length="426" mass="42498">MTSSSGSSGTDGRPARVLGTGDAAVIGLGAMIGAGVFAVFAPAAQQAGGWMPAALLVAAVVAYCNATSTARLAARHPQSGGAYVYGRERLGPVWGYLAGWSFVVGKVASCALMALTFAAYVYPGFERPVALAAVAAVTLVNYSGARASARVTRVLLVAVLGVLAVVVAVTAPSDAANVRGVLDFGSWPGFFGVLGAAGMLFFAFAGYARVATLGGEVREPERSIPRAIGIAMAVALGVYLAVCVAVLAVLGPRRLAASTAPLADAVTVAGWPNLTPIVAAGAALACLGALLSLSLGVSRTALALAEDGHLPRALTAVHPRYGVPHRSALAVGAVVAALVLVLDVRAAVGFSSFGVLVYYAVANASALRLGPSEGRPLLLVPVVGLAGCVVLALSLPLPLVLGGAVMVGSGVAVWLARRGLSRVGTG</sequence>
<evidence type="ECO:0000313" key="7">
    <source>
        <dbReference type="EMBL" id="MFC7327045.1"/>
    </source>
</evidence>
<reference evidence="8" key="1">
    <citation type="journal article" date="2019" name="Int. J. Syst. Evol. Microbiol.">
        <title>The Global Catalogue of Microorganisms (GCM) 10K type strain sequencing project: providing services to taxonomists for standard genome sequencing and annotation.</title>
        <authorList>
            <consortium name="The Broad Institute Genomics Platform"/>
            <consortium name="The Broad Institute Genome Sequencing Center for Infectious Disease"/>
            <person name="Wu L."/>
            <person name="Ma J."/>
        </authorList>
    </citation>
    <scope>NUCLEOTIDE SEQUENCE [LARGE SCALE GENOMIC DNA]</scope>
    <source>
        <strain evidence="8">CGMCC 4.7382</strain>
    </source>
</reference>
<dbReference type="PANTHER" id="PTHR42770:SF7">
    <property type="entry name" value="MEMBRANE PROTEIN"/>
    <property type="match status" value="1"/>
</dbReference>
<feature type="transmembrane region" description="Helical" evidence="5">
    <location>
        <begin position="154"/>
        <end position="172"/>
    </location>
</feature>
<dbReference type="InterPro" id="IPR050367">
    <property type="entry name" value="APC_superfamily"/>
</dbReference>
<feature type="transmembrane region" description="Helical" evidence="5">
    <location>
        <begin position="128"/>
        <end position="145"/>
    </location>
</feature>
<feature type="transmembrane region" description="Helical" evidence="5">
    <location>
        <begin position="376"/>
        <end position="393"/>
    </location>
</feature>
<feature type="transmembrane region" description="Helical" evidence="5">
    <location>
        <begin position="50"/>
        <end position="73"/>
    </location>
</feature>
<dbReference type="InterPro" id="IPR004841">
    <property type="entry name" value="AA-permease/SLC12A_dom"/>
</dbReference>
<name>A0ABW2KDC5_9ACTN</name>
<organism evidence="7 8">
    <name type="scientific">Marinactinospora rubrisoli</name>
    <dbReference type="NCBI Taxonomy" id="2715399"/>
    <lineage>
        <taxon>Bacteria</taxon>
        <taxon>Bacillati</taxon>
        <taxon>Actinomycetota</taxon>
        <taxon>Actinomycetes</taxon>
        <taxon>Streptosporangiales</taxon>
        <taxon>Nocardiopsidaceae</taxon>
        <taxon>Marinactinospora</taxon>
    </lineage>
</organism>
<proteinExistence type="predicted"/>
<feature type="transmembrane region" description="Helical" evidence="5">
    <location>
        <begin position="184"/>
        <end position="207"/>
    </location>
</feature>
<gene>
    <name evidence="7" type="ORF">ACFQRF_04755</name>
</gene>
<keyword evidence="2 5" id="KW-0812">Transmembrane</keyword>
<evidence type="ECO:0000256" key="3">
    <source>
        <dbReference type="ARBA" id="ARBA00022989"/>
    </source>
</evidence>
<feature type="transmembrane region" description="Helical" evidence="5">
    <location>
        <begin position="94"/>
        <end position="122"/>
    </location>
</feature>
<evidence type="ECO:0000256" key="5">
    <source>
        <dbReference type="SAM" id="Phobius"/>
    </source>
</evidence>
<accession>A0ABW2KDC5</accession>